<accession>A0A7E4W8U5</accession>
<proteinExistence type="predicted"/>
<keyword evidence="1" id="KW-0732">Signal</keyword>
<dbReference type="WBParaSite" id="Pan_g8356.t1">
    <property type="protein sequence ID" value="Pan_g8356.t1"/>
    <property type="gene ID" value="Pan_g8356"/>
</dbReference>
<sequence length="73" mass="8461">MFVTMAFIMSMHAQGITLPILFKMIRCQVYRNQERAVSPNQVRNIFGKTILNTHNAEGHFDTLKKSWDNAYNA</sequence>
<reference evidence="2" key="1">
    <citation type="journal article" date="2013" name="Genetics">
        <title>The draft genome and transcriptome of Panagrellus redivivus are shaped by the harsh demands of a free-living lifestyle.</title>
        <authorList>
            <person name="Srinivasan J."/>
            <person name="Dillman A.R."/>
            <person name="Macchietto M.G."/>
            <person name="Heikkinen L."/>
            <person name="Lakso M."/>
            <person name="Fracchia K.M."/>
            <person name="Antoshechkin I."/>
            <person name="Mortazavi A."/>
            <person name="Wong G."/>
            <person name="Sternberg P.W."/>
        </authorList>
    </citation>
    <scope>NUCLEOTIDE SEQUENCE [LARGE SCALE GENOMIC DNA]</scope>
    <source>
        <strain evidence="2">MT8872</strain>
    </source>
</reference>
<evidence type="ECO:0000313" key="3">
    <source>
        <dbReference type="WBParaSite" id="Pan_g8356.t1"/>
    </source>
</evidence>
<dbReference type="Proteomes" id="UP000492821">
    <property type="component" value="Unassembled WGS sequence"/>
</dbReference>
<evidence type="ECO:0000313" key="2">
    <source>
        <dbReference type="Proteomes" id="UP000492821"/>
    </source>
</evidence>
<protein>
    <submittedName>
        <fullName evidence="3">Secreted protein</fullName>
    </submittedName>
</protein>
<keyword evidence="2" id="KW-1185">Reference proteome</keyword>
<name>A0A7E4W8U5_PANRE</name>
<dbReference type="AlphaFoldDB" id="A0A7E4W8U5"/>
<evidence type="ECO:0000256" key="1">
    <source>
        <dbReference type="SAM" id="SignalP"/>
    </source>
</evidence>
<feature type="signal peptide" evidence="1">
    <location>
        <begin position="1"/>
        <end position="15"/>
    </location>
</feature>
<organism evidence="2 3">
    <name type="scientific">Panagrellus redivivus</name>
    <name type="common">Microworm</name>
    <dbReference type="NCBI Taxonomy" id="6233"/>
    <lineage>
        <taxon>Eukaryota</taxon>
        <taxon>Metazoa</taxon>
        <taxon>Ecdysozoa</taxon>
        <taxon>Nematoda</taxon>
        <taxon>Chromadorea</taxon>
        <taxon>Rhabditida</taxon>
        <taxon>Tylenchina</taxon>
        <taxon>Panagrolaimomorpha</taxon>
        <taxon>Panagrolaimoidea</taxon>
        <taxon>Panagrolaimidae</taxon>
        <taxon>Panagrellus</taxon>
    </lineage>
</organism>
<feature type="chain" id="PRO_5029004885" evidence="1">
    <location>
        <begin position="16"/>
        <end position="73"/>
    </location>
</feature>
<reference evidence="3" key="2">
    <citation type="submission" date="2020-10" db="UniProtKB">
        <authorList>
            <consortium name="WormBaseParasite"/>
        </authorList>
    </citation>
    <scope>IDENTIFICATION</scope>
</reference>